<evidence type="ECO:0000313" key="3">
    <source>
        <dbReference type="Proteomes" id="UP001642484"/>
    </source>
</evidence>
<accession>A0ABP0IDV5</accession>
<keyword evidence="3" id="KW-1185">Reference proteome</keyword>
<feature type="region of interest" description="Disordered" evidence="1">
    <location>
        <begin position="194"/>
        <end position="223"/>
    </location>
</feature>
<dbReference type="EMBL" id="CAXAMN010002680">
    <property type="protein sequence ID" value="CAK9000780.1"/>
    <property type="molecule type" value="Genomic_DNA"/>
</dbReference>
<comment type="caution">
    <text evidence="2">The sequence shown here is derived from an EMBL/GenBank/DDBJ whole genome shotgun (WGS) entry which is preliminary data.</text>
</comment>
<dbReference type="Proteomes" id="UP001642484">
    <property type="component" value="Unassembled WGS sequence"/>
</dbReference>
<reference evidence="2 3" key="1">
    <citation type="submission" date="2024-02" db="EMBL/GenBank/DDBJ databases">
        <authorList>
            <person name="Chen Y."/>
            <person name="Shah S."/>
            <person name="Dougan E. K."/>
            <person name="Thang M."/>
            <person name="Chan C."/>
        </authorList>
    </citation>
    <scope>NUCLEOTIDE SEQUENCE [LARGE SCALE GENOMIC DNA]</scope>
</reference>
<evidence type="ECO:0000256" key="1">
    <source>
        <dbReference type="SAM" id="MobiDB-lite"/>
    </source>
</evidence>
<protein>
    <submittedName>
        <fullName evidence="2">Uncharacterized protein</fullName>
    </submittedName>
</protein>
<organism evidence="2 3">
    <name type="scientific">Durusdinium trenchii</name>
    <dbReference type="NCBI Taxonomy" id="1381693"/>
    <lineage>
        <taxon>Eukaryota</taxon>
        <taxon>Sar</taxon>
        <taxon>Alveolata</taxon>
        <taxon>Dinophyceae</taxon>
        <taxon>Suessiales</taxon>
        <taxon>Symbiodiniaceae</taxon>
        <taxon>Durusdinium</taxon>
    </lineage>
</organism>
<sequence>MSLEEKMELFQRSKTQDLNSFLGTLTRNQREALWKKFERARGSTKDPKVEEVWNTVCKGKNSDQHKKQLLKVFLQTKGELKNSQAWQKEVLSLQQTSGHRSSLEWVPFATILHRYGLQVKKGTILVQKDPLDDDEWQFALAKNVDYSATEQRHEVAAEQVGKMEVCNWMKVKAKGFLGNEEGSADQALRDVMPQKASKHMKALLPPPPSDSKKDAEASKGKDKQVIEAEVLSDMGSSAVAGELKKRVEKMLKLLQAVKKEVGTSKVKDHLHGPETDLKKLLKTKMNAESAKGKLFDAAMAIKTGPDLQRIAFAAVKTGVTAPDIQLMASFGNFGRNPNHVAGQVTKQYCQSDDIDIPEPYVIDLPVRVRTPDDWALGTRQVGIFLPHEWWAWMSDKEAVSGLNGLADFWEGQDLSDPKLEGNPLMAEDYKTFCPIVIHGDGGAFQRSDSIEVISMRSLLSSSNVSTSQLLLAAVPKSCISKSDKDSEDTMRCLWEVLAWSFTHIYYGKWPEFDHAGRAWPQKSMRKARAGSPLNPDGYSGVIWSITADGEYMQNSFFLPGHSFNDCCWSCQANKSDRPHNDYRANAKWRATVVSHCGTSPTSHLVTTIPGVVGNTFAYDCLHILEEGVASHILANCMFDFVVKGPSSQDQNLKNLWKKLCQQYLEQGISSSNQVRKLTMSSFCNPKSKQDSFPVMSGVKARHLRYLVPCILEIVREMEKPDDPYSRHRVCVVDNLERMYLAMESCHIHMTSKASQQLLKCTSSCLLHYVKLANLSIASGSLQWSTVHKHHLACHLAEQGRWMNPRFQTTYSGEAMVGMMSSLAHCCLNGTAPHQVPLKVALRFRLSMHLKFMGSMELLDSAEES</sequence>
<feature type="compositionally biased region" description="Basic and acidic residues" evidence="1">
    <location>
        <begin position="210"/>
        <end position="223"/>
    </location>
</feature>
<name>A0ABP0IDV5_9DINO</name>
<gene>
    <name evidence="2" type="ORF">CCMP2556_LOCUS6202</name>
</gene>
<evidence type="ECO:0000313" key="2">
    <source>
        <dbReference type="EMBL" id="CAK9000780.1"/>
    </source>
</evidence>
<proteinExistence type="predicted"/>